<evidence type="ECO:0000313" key="7">
    <source>
        <dbReference type="EMBL" id="MBC5732126.1"/>
    </source>
</evidence>
<comment type="caution">
    <text evidence="7">The sequence shown here is derived from an EMBL/GenBank/DDBJ whole genome shotgun (WGS) entry which is preliminary data.</text>
</comment>
<evidence type="ECO:0000313" key="8">
    <source>
        <dbReference type="Proteomes" id="UP000661435"/>
    </source>
</evidence>
<keyword evidence="2" id="KW-0813">Transport</keyword>
<proteinExistence type="predicted"/>
<name>A0A8J6M7D7_9FIRM</name>
<evidence type="ECO:0000256" key="2">
    <source>
        <dbReference type="ARBA" id="ARBA00022448"/>
    </source>
</evidence>
<keyword evidence="4 6" id="KW-1133">Transmembrane helix</keyword>
<dbReference type="PANTHER" id="PTHR11706">
    <property type="entry name" value="SOLUTE CARRIER PROTEIN FAMILY 11 MEMBER"/>
    <property type="match status" value="1"/>
</dbReference>
<dbReference type="Proteomes" id="UP000661435">
    <property type="component" value="Unassembled WGS sequence"/>
</dbReference>
<evidence type="ECO:0000256" key="3">
    <source>
        <dbReference type="ARBA" id="ARBA00022692"/>
    </source>
</evidence>
<accession>A0A8J6M7D7</accession>
<evidence type="ECO:0000256" key="1">
    <source>
        <dbReference type="ARBA" id="ARBA00004141"/>
    </source>
</evidence>
<reference evidence="7" key="1">
    <citation type="submission" date="2020-08" db="EMBL/GenBank/DDBJ databases">
        <title>Genome public.</title>
        <authorList>
            <person name="Liu C."/>
            <person name="Sun Q."/>
        </authorList>
    </citation>
    <scope>NUCLEOTIDE SEQUENCE</scope>
    <source>
        <strain evidence="7">NSJ-51</strain>
    </source>
</reference>
<dbReference type="Pfam" id="PF01566">
    <property type="entry name" value="Nramp"/>
    <property type="match status" value="1"/>
</dbReference>
<feature type="transmembrane region" description="Helical" evidence="6">
    <location>
        <begin position="351"/>
        <end position="376"/>
    </location>
</feature>
<dbReference type="RefSeq" id="WP_186906090.1">
    <property type="nucleotide sequence ID" value="NZ_JACOPP010000001.1"/>
</dbReference>
<dbReference type="InterPro" id="IPR001046">
    <property type="entry name" value="NRAMP_fam"/>
</dbReference>
<dbReference type="GO" id="GO:0015086">
    <property type="term" value="F:cadmium ion transmembrane transporter activity"/>
    <property type="evidence" value="ECO:0007669"/>
    <property type="project" value="TreeGrafter"/>
</dbReference>
<keyword evidence="3 6" id="KW-0812">Transmembrane</keyword>
<dbReference type="GO" id="GO:0005384">
    <property type="term" value="F:manganese ion transmembrane transporter activity"/>
    <property type="evidence" value="ECO:0007669"/>
    <property type="project" value="TreeGrafter"/>
</dbReference>
<feature type="transmembrane region" description="Helical" evidence="6">
    <location>
        <begin position="96"/>
        <end position="117"/>
    </location>
</feature>
<evidence type="ECO:0000256" key="5">
    <source>
        <dbReference type="ARBA" id="ARBA00023136"/>
    </source>
</evidence>
<comment type="subcellular location">
    <subcellularLocation>
        <location evidence="1">Membrane</location>
        <topology evidence="1">Multi-pass membrane protein</topology>
    </subcellularLocation>
</comment>
<keyword evidence="8" id="KW-1185">Reference proteome</keyword>
<feature type="transmembrane region" description="Helical" evidence="6">
    <location>
        <begin position="54"/>
        <end position="75"/>
    </location>
</feature>
<feature type="transmembrane region" description="Helical" evidence="6">
    <location>
        <begin position="218"/>
        <end position="239"/>
    </location>
</feature>
<protein>
    <submittedName>
        <fullName evidence="7">Divalent metal cation transporter</fullName>
    </submittedName>
</protein>
<feature type="transmembrane region" description="Helical" evidence="6">
    <location>
        <begin position="172"/>
        <end position="190"/>
    </location>
</feature>
<keyword evidence="5 6" id="KW-0472">Membrane</keyword>
<feature type="transmembrane region" description="Helical" evidence="6">
    <location>
        <begin position="411"/>
        <end position="429"/>
    </location>
</feature>
<organism evidence="7 8">
    <name type="scientific">Lawsonibacter hominis</name>
    <dbReference type="NCBI Taxonomy" id="2763053"/>
    <lineage>
        <taxon>Bacteria</taxon>
        <taxon>Bacillati</taxon>
        <taxon>Bacillota</taxon>
        <taxon>Clostridia</taxon>
        <taxon>Eubacteriales</taxon>
        <taxon>Oscillospiraceae</taxon>
        <taxon>Lawsonibacter</taxon>
    </lineage>
</organism>
<dbReference type="PANTHER" id="PTHR11706:SF33">
    <property type="entry name" value="NATURAL RESISTANCE-ASSOCIATED MACROPHAGE PROTEIN 2"/>
    <property type="match status" value="1"/>
</dbReference>
<gene>
    <name evidence="7" type="ORF">H8S57_00085</name>
</gene>
<feature type="transmembrane region" description="Helical" evidence="6">
    <location>
        <begin position="260"/>
        <end position="283"/>
    </location>
</feature>
<feature type="transmembrane region" description="Helical" evidence="6">
    <location>
        <begin position="24"/>
        <end position="48"/>
    </location>
</feature>
<evidence type="ECO:0000256" key="4">
    <source>
        <dbReference type="ARBA" id="ARBA00022989"/>
    </source>
</evidence>
<feature type="transmembrane region" description="Helical" evidence="6">
    <location>
        <begin position="137"/>
        <end position="160"/>
    </location>
</feature>
<dbReference type="EMBL" id="JACOPP010000001">
    <property type="protein sequence ID" value="MBC5732126.1"/>
    <property type="molecule type" value="Genomic_DNA"/>
</dbReference>
<evidence type="ECO:0000256" key="6">
    <source>
        <dbReference type="SAM" id="Phobius"/>
    </source>
</evidence>
<feature type="transmembrane region" description="Helical" evidence="6">
    <location>
        <begin position="315"/>
        <end position="339"/>
    </location>
</feature>
<sequence length="438" mass="47105">MNYEIKNKKGDVSMTEKKVGIRDYLSKIGPAVIVSMTIIGPGTMSALVTSGSGWYFSFFWAVILSIVFAYVATWISTKLTCVTGLSPVEALKKHTWGWLAWVLVIFNFVTQFCVMVAQGRGLRTAVTTLSQVGGSEGLSSGASLIITIILFVVIVAAYFLGGSFSFVQKLTSVMLTAMLICFAITFFIALPDIKDIFLGIIPSFPPRWEGLLPDSQQWTSIAGIIGGAAGLYIYVYHGFAIISNNRNNKEWLKYGKMDAVVFTVVLFGLFSFFVFSVAAAVLYKTGEPITGVAGAAAALAPLCGPAAGYVFTIGWMGAVMTTSAGCAFFGLIPLLALMGKSVDLKDRKCQIALTVYLGVPAIIVASFVSGGALSLLTKAMSLNNLVTPPGILAFWYMTSSKKIMGEYKNNFVTNIVIAIMFFVVCFSAYNSAVSIFTF</sequence>
<dbReference type="GO" id="GO:0005886">
    <property type="term" value="C:plasma membrane"/>
    <property type="evidence" value="ECO:0007669"/>
    <property type="project" value="TreeGrafter"/>
</dbReference>
<dbReference type="GO" id="GO:0034755">
    <property type="term" value="P:iron ion transmembrane transport"/>
    <property type="evidence" value="ECO:0007669"/>
    <property type="project" value="TreeGrafter"/>
</dbReference>
<dbReference type="AlphaFoldDB" id="A0A8J6M7D7"/>